<dbReference type="Proteomes" id="UP000252189">
    <property type="component" value="Unassembled WGS sequence"/>
</dbReference>
<sequence length="861" mass="92935">MITMFDTTSSTGTTAQRFVPDVAAQVRTSSGRTERLRAFIHSHLPTETDVAVVLTPSAETAAVLPADLDALVASDATEFERQQAEQLLENVDAEFLVLVTTQPAPLGRIPVNDQLTADHAHQFGLAFHELLHILKTAIGPIAELLETEIDPEYRQQVHDLVNIIEDGAIEQEAIEGANFSDNAEIRLELTRRIHSQAPDDIPDGEQVRFSFWDAVTSALYEWAIYPTDITGALLDEDDERIVFASEADATGFDTVQEALQRLAKNALAIRSAERDDVTHSHDKTASVRRARFVVETWQSAILPLLEDRSEASAESPTEGDTQETAADSVSSPDSGSSKAAGPETEPDPSSDEETDRGGDERPQFERSATDDPFQDVLDQPTITPDPLDEDLDETPDLEDPNAHTADTPGSDSDGSSQSVGSHGDQPSQTSKPLDPRTRELARSIECPDTEPESSYGERPSSGDEVDDSSDTTQQSTIGDFDAGGAPRKDRSSGEATDSHDERDYGHEHAEGEAPTPSIPSEDGSEPTAAPEPAHAEVFDRDPADETDTYEEALAADRTAAHDEADREGIDTDALERELEDLSHRLDRGSSDDDQAAGGSSGGPGQLDELELVPIADDHAPPGMWADIEDGAARVAGTLEKQLRLDRHRGARRGLTAGGYDTTAGHRLLIGDPRVCKVDTPGREKRYALVLVLDRSGSMRNGEPPKIEVATKALARFAVAAEGLGIEVAIVDFVDGHARLVKPFSVETRHVQAGLLDTDCGGGTPLADTLELARQLVENHRDEPLIVAVTDGEPSSVDDVIDQIRAAHAPVCSLTIATDTEPGRLSTDASELADYYERETTVYDGERLDDRIDQFASLLVGF</sequence>
<dbReference type="InterPro" id="IPR002035">
    <property type="entry name" value="VWF_A"/>
</dbReference>
<dbReference type="CDD" id="cd00198">
    <property type="entry name" value="vWFA"/>
    <property type="match status" value="1"/>
</dbReference>
<dbReference type="Pfam" id="PF13519">
    <property type="entry name" value="VWA_2"/>
    <property type="match status" value="1"/>
</dbReference>
<dbReference type="AlphaFoldDB" id="A0A368N444"/>
<feature type="compositionally biased region" description="Low complexity" evidence="1">
    <location>
        <begin position="406"/>
        <end position="424"/>
    </location>
</feature>
<feature type="compositionally biased region" description="Basic and acidic residues" evidence="1">
    <location>
        <begin position="486"/>
        <end position="511"/>
    </location>
</feature>
<feature type="compositionally biased region" description="Basic and acidic residues" evidence="1">
    <location>
        <begin position="355"/>
        <end position="369"/>
    </location>
</feature>
<feature type="compositionally biased region" description="Polar residues" evidence="1">
    <location>
        <begin position="312"/>
        <end position="324"/>
    </location>
</feature>
<dbReference type="EMBL" id="QPHM01000003">
    <property type="protein sequence ID" value="RCU44285.1"/>
    <property type="molecule type" value="Genomic_DNA"/>
</dbReference>
<comment type="caution">
    <text evidence="3">The sequence shown here is derived from an EMBL/GenBank/DDBJ whole genome shotgun (WGS) entry which is preliminary data.</text>
</comment>
<dbReference type="SMART" id="SM00327">
    <property type="entry name" value="VWA"/>
    <property type="match status" value="1"/>
</dbReference>
<organism evidence="3 4">
    <name type="scientific">Haloplanus salinus</name>
    <dbReference type="NCBI Taxonomy" id="1126245"/>
    <lineage>
        <taxon>Archaea</taxon>
        <taxon>Methanobacteriati</taxon>
        <taxon>Methanobacteriota</taxon>
        <taxon>Stenosarchaea group</taxon>
        <taxon>Halobacteria</taxon>
        <taxon>Halobacteriales</taxon>
        <taxon>Haloferacaceae</taxon>
        <taxon>Haloplanus</taxon>
    </lineage>
</organism>
<protein>
    <submittedName>
        <fullName evidence="3">VWA domain-containing protein</fullName>
    </submittedName>
</protein>
<gene>
    <name evidence="3" type="ORF">DU504_16015</name>
</gene>
<evidence type="ECO:0000259" key="2">
    <source>
        <dbReference type="PROSITE" id="PS50234"/>
    </source>
</evidence>
<feature type="compositionally biased region" description="Basic and acidic residues" evidence="1">
    <location>
        <begin position="558"/>
        <end position="570"/>
    </location>
</feature>
<feature type="region of interest" description="Disordered" evidence="1">
    <location>
        <begin position="583"/>
        <end position="607"/>
    </location>
</feature>
<dbReference type="PROSITE" id="PS50234">
    <property type="entry name" value="VWFA"/>
    <property type="match status" value="1"/>
</dbReference>
<evidence type="ECO:0000313" key="4">
    <source>
        <dbReference type="Proteomes" id="UP000252189"/>
    </source>
</evidence>
<accession>A0A368N444</accession>
<feature type="region of interest" description="Disordered" evidence="1">
    <location>
        <begin position="307"/>
        <end position="570"/>
    </location>
</feature>
<dbReference type="SUPFAM" id="SSF53300">
    <property type="entry name" value="vWA-like"/>
    <property type="match status" value="1"/>
</dbReference>
<feature type="compositionally biased region" description="Low complexity" evidence="1">
    <location>
        <begin position="325"/>
        <end position="343"/>
    </location>
</feature>
<feature type="compositionally biased region" description="Acidic residues" evidence="1">
    <location>
        <begin position="344"/>
        <end position="354"/>
    </location>
</feature>
<feature type="compositionally biased region" description="Basic and acidic residues" evidence="1">
    <location>
        <begin position="433"/>
        <end position="442"/>
    </location>
</feature>
<feature type="domain" description="VWFA" evidence="2">
    <location>
        <begin position="687"/>
        <end position="854"/>
    </location>
</feature>
<keyword evidence="4" id="KW-1185">Reference proteome</keyword>
<name>A0A368N444_9EURY</name>
<evidence type="ECO:0000313" key="3">
    <source>
        <dbReference type="EMBL" id="RCU44285.1"/>
    </source>
</evidence>
<reference evidence="3 4" key="1">
    <citation type="submission" date="2018-07" db="EMBL/GenBank/DDBJ databases">
        <title>Genome sequences of Haloplanus salinus JCM 18368T.</title>
        <authorList>
            <person name="Kim Y.B."/>
            <person name="Roh S.W."/>
        </authorList>
    </citation>
    <scope>NUCLEOTIDE SEQUENCE [LARGE SCALE GENOMIC DNA]</scope>
    <source>
        <strain evidence="3 4">JCM 18368</strain>
    </source>
</reference>
<dbReference type="InterPro" id="IPR036465">
    <property type="entry name" value="vWFA_dom_sf"/>
</dbReference>
<dbReference type="Gene3D" id="3.40.50.410">
    <property type="entry name" value="von Willebrand factor, type A domain"/>
    <property type="match status" value="1"/>
</dbReference>
<proteinExistence type="predicted"/>
<feature type="compositionally biased region" description="Acidic residues" evidence="1">
    <location>
        <begin position="386"/>
        <end position="399"/>
    </location>
</feature>
<feature type="compositionally biased region" description="Basic and acidic residues" evidence="1">
    <location>
        <begin position="533"/>
        <end position="543"/>
    </location>
</feature>
<evidence type="ECO:0000256" key="1">
    <source>
        <dbReference type="SAM" id="MobiDB-lite"/>
    </source>
</evidence>